<comment type="caution">
    <text evidence="2">The sequence shown here is derived from an EMBL/GenBank/DDBJ whole genome shotgun (WGS) entry which is preliminary data.</text>
</comment>
<feature type="transmembrane region" description="Helical" evidence="1">
    <location>
        <begin position="45"/>
        <end position="67"/>
    </location>
</feature>
<gene>
    <name evidence="2" type="ORF">SLEP1_g18943</name>
</gene>
<reference evidence="2 3" key="1">
    <citation type="journal article" date="2021" name="Commun. Biol.">
        <title>The genome of Shorea leprosula (Dipterocarpaceae) highlights the ecological relevance of drought in aseasonal tropical rainforests.</title>
        <authorList>
            <person name="Ng K.K.S."/>
            <person name="Kobayashi M.J."/>
            <person name="Fawcett J.A."/>
            <person name="Hatakeyama M."/>
            <person name="Paape T."/>
            <person name="Ng C.H."/>
            <person name="Ang C.C."/>
            <person name="Tnah L.H."/>
            <person name="Lee C.T."/>
            <person name="Nishiyama T."/>
            <person name="Sese J."/>
            <person name="O'Brien M.J."/>
            <person name="Copetti D."/>
            <person name="Mohd Noor M.I."/>
            <person name="Ong R.C."/>
            <person name="Putra M."/>
            <person name="Sireger I.Z."/>
            <person name="Indrioko S."/>
            <person name="Kosugi Y."/>
            <person name="Izuno A."/>
            <person name="Isagi Y."/>
            <person name="Lee S.L."/>
            <person name="Shimizu K.K."/>
        </authorList>
    </citation>
    <scope>NUCLEOTIDE SEQUENCE [LARGE SCALE GENOMIC DNA]</scope>
    <source>
        <strain evidence="2">214</strain>
    </source>
</reference>
<organism evidence="2 3">
    <name type="scientific">Rubroshorea leprosula</name>
    <dbReference type="NCBI Taxonomy" id="152421"/>
    <lineage>
        <taxon>Eukaryota</taxon>
        <taxon>Viridiplantae</taxon>
        <taxon>Streptophyta</taxon>
        <taxon>Embryophyta</taxon>
        <taxon>Tracheophyta</taxon>
        <taxon>Spermatophyta</taxon>
        <taxon>Magnoliopsida</taxon>
        <taxon>eudicotyledons</taxon>
        <taxon>Gunneridae</taxon>
        <taxon>Pentapetalae</taxon>
        <taxon>rosids</taxon>
        <taxon>malvids</taxon>
        <taxon>Malvales</taxon>
        <taxon>Dipterocarpaceae</taxon>
        <taxon>Rubroshorea</taxon>
    </lineage>
</organism>
<evidence type="ECO:0000313" key="2">
    <source>
        <dbReference type="EMBL" id="GKV07141.1"/>
    </source>
</evidence>
<name>A0AAV5J8A6_9ROSI</name>
<proteinExistence type="predicted"/>
<dbReference type="Proteomes" id="UP001054252">
    <property type="component" value="Unassembled WGS sequence"/>
</dbReference>
<accession>A0AAV5J8A6</accession>
<evidence type="ECO:0000313" key="3">
    <source>
        <dbReference type="Proteomes" id="UP001054252"/>
    </source>
</evidence>
<evidence type="ECO:0000256" key="1">
    <source>
        <dbReference type="SAM" id="Phobius"/>
    </source>
</evidence>
<protein>
    <submittedName>
        <fullName evidence="2">Uncharacterized protein</fullName>
    </submittedName>
</protein>
<sequence>MASQLNYIYNAACFCSSSPLRNGKSRTRSQATDTPTLLRNENFRFALFLPLCPLLLVCGCEFFKFLIPLSSPSLPAGFPNPPASILLAEFLVIDYSVTLAFGVNFCVMQLSMPTWNFSGLFLKFEIDCELRIFPINLVPRPKTRIRGRGRRRALVRGSHKCTRLGTLSYHNLIP</sequence>
<dbReference type="AlphaFoldDB" id="A0AAV5J8A6"/>
<dbReference type="EMBL" id="BPVZ01000026">
    <property type="protein sequence ID" value="GKV07141.1"/>
    <property type="molecule type" value="Genomic_DNA"/>
</dbReference>
<keyword evidence="1" id="KW-0812">Transmembrane</keyword>
<keyword evidence="1" id="KW-1133">Transmembrane helix</keyword>
<keyword evidence="1" id="KW-0472">Membrane</keyword>
<keyword evidence="3" id="KW-1185">Reference proteome</keyword>
<feature type="transmembrane region" description="Helical" evidence="1">
    <location>
        <begin position="87"/>
        <end position="107"/>
    </location>
</feature>